<dbReference type="RefSeq" id="WP_378262411.1">
    <property type="nucleotide sequence ID" value="NZ_JBHSIT010000012.1"/>
</dbReference>
<dbReference type="Pfam" id="PF05076">
    <property type="entry name" value="SUFU"/>
    <property type="match status" value="1"/>
</dbReference>
<dbReference type="PIRSF" id="PIRSF038192">
    <property type="entry name" value="Txn_reg_BtrU_prd"/>
    <property type="match status" value="1"/>
</dbReference>
<dbReference type="InterPro" id="IPR007768">
    <property type="entry name" value="Suppressor_of_fused"/>
</dbReference>
<dbReference type="SUPFAM" id="SSF103359">
    <property type="entry name" value="Suppressor of Fused, N-terminal domain"/>
    <property type="match status" value="1"/>
</dbReference>
<evidence type="ECO:0000313" key="3">
    <source>
        <dbReference type="Proteomes" id="UP001595872"/>
    </source>
</evidence>
<comment type="caution">
    <text evidence="2">The sequence shown here is derived from an EMBL/GenBank/DDBJ whole genome shotgun (WGS) entry which is preliminary data.</text>
</comment>
<organism evidence="2 3">
    <name type="scientific">Actinomadura gamaensis</name>
    <dbReference type="NCBI Taxonomy" id="1763541"/>
    <lineage>
        <taxon>Bacteria</taxon>
        <taxon>Bacillati</taxon>
        <taxon>Actinomycetota</taxon>
        <taxon>Actinomycetes</taxon>
        <taxon>Streptosporangiales</taxon>
        <taxon>Thermomonosporaceae</taxon>
        <taxon>Actinomadura</taxon>
    </lineage>
</organism>
<evidence type="ECO:0000259" key="1">
    <source>
        <dbReference type="Pfam" id="PF05076"/>
    </source>
</evidence>
<dbReference type="PANTHER" id="PTHR10928:SF2">
    <property type="entry name" value="SUPPRESSOR OF FUSED HOMOLOG"/>
    <property type="match status" value="1"/>
</dbReference>
<dbReference type="EMBL" id="JBHSIT010000012">
    <property type="protein sequence ID" value="MFC4912469.1"/>
    <property type="molecule type" value="Genomic_DNA"/>
</dbReference>
<proteinExistence type="predicted"/>
<keyword evidence="3" id="KW-1185">Reference proteome</keyword>
<gene>
    <name evidence="2" type="ORF">ACFPCY_34575</name>
</gene>
<dbReference type="Proteomes" id="UP001595872">
    <property type="component" value="Unassembled WGS sequence"/>
</dbReference>
<dbReference type="InterPro" id="IPR037181">
    <property type="entry name" value="SUFU_N"/>
</dbReference>
<dbReference type="PANTHER" id="PTHR10928">
    <property type="entry name" value="SUPPRESSOR OF FUSED"/>
    <property type="match status" value="1"/>
</dbReference>
<evidence type="ECO:0000313" key="2">
    <source>
        <dbReference type="EMBL" id="MFC4912469.1"/>
    </source>
</evidence>
<protein>
    <submittedName>
        <fullName evidence="2">Suppressor of fused domain protein</fullName>
    </submittedName>
</protein>
<name>A0ABV9U990_9ACTN</name>
<accession>A0ABV9U990</accession>
<feature type="domain" description="Suppressor of fused-like" evidence="1">
    <location>
        <begin position="36"/>
        <end position="200"/>
    </location>
</feature>
<sequence length="348" mass="37585">MDESPGWTAIDRALQPLYGDTEPRHWGTIVAYRLGGPDPLDGVSAYVRDDHWHYVSYGMSELYGKESENPDESGWGFEFTFRLARAPGEDEAEPPVWPVNLMQNLARYVFSSGNWFAPGHHMNANGPIAADRDDCTLSALMFAEDPELGTIGTPHGRLQFLQLVGLTPDEYEAARTWNSASLTELLASRLPLLVSDINRPSLLSDPEIAEAVRAGVEADGSSSGALFVPEIGWSRDGDRARLRIGALQAEGVVKTLPGRLGHGRDLLLQGDDALVLLVPADGDTLTLRETEDTALEIGIPSAALDGLIEALRPEAGVRAVPGLPGLVVEVVQTVIRDQYGNPTDQTVG</sequence>
<dbReference type="InterPro" id="IPR020941">
    <property type="entry name" value="SUFU-like_domain"/>
</dbReference>
<reference evidence="3" key="1">
    <citation type="journal article" date="2019" name="Int. J. Syst. Evol. Microbiol.">
        <title>The Global Catalogue of Microorganisms (GCM) 10K type strain sequencing project: providing services to taxonomists for standard genome sequencing and annotation.</title>
        <authorList>
            <consortium name="The Broad Institute Genomics Platform"/>
            <consortium name="The Broad Institute Genome Sequencing Center for Infectious Disease"/>
            <person name="Wu L."/>
            <person name="Ma J."/>
        </authorList>
    </citation>
    <scope>NUCLEOTIDE SEQUENCE [LARGE SCALE GENOMIC DNA]</scope>
    <source>
        <strain evidence="3">KLKA75</strain>
    </source>
</reference>
<dbReference type="InterPro" id="IPR017429">
    <property type="entry name" value="Suppressor_of_fused_bac"/>
</dbReference>